<proteinExistence type="inferred from homology"/>
<feature type="domain" description="Phosphatidic acid phosphatase type 2/haloperoxidase" evidence="10">
    <location>
        <begin position="173"/>
        <end position="289"/>
    </location>
</feature>
<feature type="transmembrane region" description="Helical" evidence="9">
    <location>
        <begin position="274"/>
        <end position="292"/>
    </location>
</feature>
<comment type="similarity">
    <text evidence="7">Belongs to the type 2 lipid phosphate phosphatase family.</text>
</comment>
<dbReference type="InterPro" id="IPR000326">
    <property type="entry name" value="PAP2/HPO"/>
</dbReference>
<feature type="transmembrane region" description="Helical" evidence="9">
    <location>
        <begin position="178"/>
        <end position="195"/>
    </location>
</feature>
<evidence type="ECO:0000256" key="3">
    <source>
        <dbReference type="ARBA" id="ARBA00022801"/>
    </source>
</evidence>
<feature type="transmembrane region" description="Helical" evidence="9">
    <location>
        <begin position="375"/>
        <end position="404"/>
    </location>
</feature>
<comment type="subcellular location">
    <subcellularLocation>
        <location evidence="1">Endoplasmic reticulum membrane</location>
        <topology evidence="1">Multi-pass membrane protein</topology>
    </subcellularLocation>
</comment>
<feature type="transmembrane region" description="Helical" evidence="9">
    <location>
        <begin position="335"/>
        <end position="355"/>
    </location>
</feature>
<dbReference type="RefSeq" id="XP_014674948.1">
    <property type="nucleotide sequence ID" value="XM_014819462.1"/>
</dbReference>
<evidence type="ECO:0000256" key="4">
    <source>
        <dbReference type="ARBA" id="ARBA00022824"/>
    </source>
</evidence>
<feature type="region of interest" description="Disordered" evidence="8">
    <location>
        <begin position="83"/>
        <end position="125"/>
    </location>
</feature>
<dbReference type="Pfam" id="PF01569">
    <property type="entry name" value="PAP2"/>
    <property type="match status" value="1"/>
</dbReference>
<gene>
    <name evidence="12" type="primary">LOC106815036</name>
</gene>
<keyword evidence="11" id="KW-1185">Reference proteome</keyword>
<evidence type="ECO:0000256" key="7">
    <source>
        <dbReference type="ARBA" id="ARBA00038324"/>
    </source>
</evidence>
<dbReference type="GeneID" id="106815036"/>
<feature type="transmembrane region" description="Helical" evidence="9">
    <location>
        <begin position="243"/>
        <end position="262"/>
    </location>
</feature>
<dbReference type="Gene3D" id="1.20.144.10">
    <property type="entry name" value="Phosphatidic acid phosphatase type 2/haloperoxidase"/>
    <property type="match status" value="1"/>
</dbReference>
<dbReference type="SUPFAM" id="SSF48317">
    <property type="entry name" value="Acid phosphatase/Vanadium-dependent haloperoxidase"/>
    <property type="match status" value="1"/>
</dbReference>
<dbReference type="Proteomes" id="UP000695022">
    <property type="component" value="Unplaced"/>
</dbReference>
<feature type="transmembrane region" description="Helical" evidence="9">
    <location>
        <begin position="425"/>
        <end position="450"/>
    </location>
</feature>
<evidence type="ECO:0000256" key="8">
    <source>
        <dbReference type="SAM" id="MobiDB-lite"/>
    </source>
</evidence>
<keyword evidence="5 9" id="KW-1133">Transmembrane helix</keyword>
<reference evidence="12" key="1">
    <citation type="submission" date="2025-08" db="UniProtKB">
        <authorList>
            <consortium name="RefSeq"/>
        </authorList>
    </citation>
    <scope>IDENTIFICATION</scope>
</reference>
<evidence type="ECO:0000256" key="2">
    <source>
        <dbReference type="ARBA" id="ARBA00022692"/>
    </source>
</evidence>
<evidence type="ECO:0000256" key="6">
    <source>
        <dbReference type="ARBA" id="ARBA00023136"/>
    </source>
</evidence>
<organism evidence="11 12">
    <name type="scientific">Priapulus caudatus</name>
    <name type="common">Priapulid worm</name>
    <dbReference type="NCBI Taxonomy" id="37621"/>
    <lineage>
        <taxon>Eukaryota</taxon>
        <taxon>Metazoa</taxon>
        <taxon>Ecdysozoa</taxon>
        <taxon>Scalidophora</taxon>
        <taxon>Priapulida</taxon>
        <taxon>Priapulimorpha</taxon>
        <taxon>Priapulimorphida</taxon>
        <taxon>Priapulidae</taxon>
        <taxon>Priapulus</taxon>
    </lineage>
</organism>
<sequence length="461" mass="51817">MDTKIKRSPEDVETEQRRVLGPTIWKLQDPKLVARFQRFCGIISTHSLSGQTIANRAQKIESQTEAKRDAAQAHFANLIERRDDATDDEQSVRSRPGVAADAETKPNETKVTPNGTSSESDDARSSDDALLDKEFIITNWFFYYLFSFGASLGNGVFYITFFPAWFWNIDGYVGRRIVLVWALSMFIGQAIKDVVRWPRPAAPPVAQLERRYALEYGMPSTHAMVGFTVPFAVVVFTHDRYEYALIYAVVFATAWCALVALSRLYMGMHSALDVIAGLLLAAALMIALLRWVDAFDEFQLQSRIAPLFTVGVAVALAVNYPELDKWSTSRGDTTNILGICAGIYVGSWLNFQLGYMTGPSLPAPFRIIWPTFHDVGLMALRMCIGIAIACATQAAMKACTYPLLCRVWNLDRRDPRSKQRLIVEVPYGFLVYGAIAFNVVFTATRVFAILNIEREMWYTEI</sequence>
<keyword evidence="3" id="KW-0378">Hydrolase</keyword>
<accession>A0ABM1ERX7</accession>
<evidence type="ECO:0000313" key="11">
    <source>
        <dbReference type="Proteomes" id="UP000695022"/>
    </source>
</evidence>
<keyword evidence="4" id="KW-0256">Endoplasmic reticulum</keyword>
<evidence type="ECO:0000256" key="9">
    <source>
        <dbReference type="SAM" id="Phobius"/>
    </source>
</evidence>
<keyword evidence="2 9" id="KW-0812">Transmembrane</keyword>
<evidence type="ECO:0000313" key="12">
    <source>
        <dbReference type="RefSeq" id="XP_014674948.1"/>
    </source>
</evidence>
<dbReference type="PANTHER" id="PTHR14969">
    <property type="entry name" value="SPHINGOSINE-1-PHOSPHATE PHOSPHOHYDROLASE"/>
    <property type="match status" value="1"/>
</dbReference>
<feature type="transmembrane region" description="Helical" evidence="9">
    <location>
        <begin position="141"/>
        <end position="166"/>
    </location>
</feature>
<feature type="transmembrane region" description="Helical" evidence="9">
    <location>
        <begin position="216"/>
        <end position="237"/>
    </location>
</feature>
<feature type="transmembrane region" description="Helical" evidence="9">
    <location>
        <begin position="304"/>
        <end position="323"/>
    </location>
</feature>
<dbReference type="CDD" id="cd03388">
    <property type="entry name" value="PAP2_SPPase1"/>
    <property type="match status" value="1"/>
</dbReference>
<protein>
    <submittedName>
        <fullName evidence="12">Sphingosine-1-phosphate phosphatase 1-like</fullName>
    </submittedName>
</protein>
<evidence type="ECO:0000256" key="1">
    <source>
        <dbReference type="ARBA" id="ARBA00004477"/>
    </source>
</evidence>
<dbReference type="InterPro" id="IPR036938">
    <property type="entry name" value="PAP2/HPO_sf"/>
</dbReference>
<name>A0ABM1ERX7_PRICU</name>
<keyword evidence="6 9" id="KW-0472">Membrane</keyword>
<evidence type="ECO:0000256" key="5">
    <source>
        <dbReference type="ARBA" id="ARBA00022989"/>
    </source>
</evidence>
<dbReference type="SMART" id="SM00014">
    <property type="entry name" value="acidPPc"/>
    <property type="match status" value="1"/>
</dbReference>
<evidence type="ECO:0000259" key="10">
    <source>
        <dbReference type="SMART" id="SM00014"/>
    </source>
</evidence>
<dbReference type="PANTHER" id="PTHR14969:SF28">
    <property type="entry name" value="DIHYDROSPHINGOSINE 1-PHOSPHATE PHOSPHATASE LCB3-RELATED"/>
    <property type="match status" value="1"/>
</dbReference>